<dbReference type="SUPFAM" id="SSF159888">
    <property type="entry name" value="YdhG-like"/>
    <property type="match status" value="1"/>
</dbReference>
<name>A0A841KED0_9HYPH</name>
<dbReference type="EMBL" id="JACHEH010000007">
    <property type="protein sequence ID" value="MBB6169314.1"/>
    <property type="molecule type" value="Genomic_DNA"/>
</dbReference>
<feature type="region of interest" description="Disordered" evidence="1">
    <location>
        <begin position="1"/>
        <end position="52"/>
    </location>
</feature>
<comment type="caution">
    <text evidence="3">The sequence shown here is derived from an EMBL/GenBank/DDBJ whole genome shotgun (WGS) entry which is preliminary data.</text>
</comment>
<evidence type="ECO:0000313" key="3">
    <source>
        <dbReference type="EMBL" id="MBB6169314.1"/>
    </source>
</evidence>
<feature type="compositionally biased region" description="Basic and acidic residues" evidence="1">
    <location>
        <begin position="1"/>
        <end position="10"/>
    </location>
</feature>
<reference evidence="3 4" key="1">
    <citation type="submission" date="2020-08" db="EMBL/GenBank/DDBJ databases">
        <title>Genomic Encyclopedia of Type Strains, Phase IV (KMG-IV): sequencing the most valuable type-strain genomes for metagenomic binning, comparative biology and taxonomic classification.</title>
        <authorList>
            <person name="Goeker M."/>
        </authorList>
    </citation>
    <scope>NUCLEOTIDE SEQUENCE [LARGE SCALE GENOMIC DNA]</scope>
    <source>
        <strain evidence="3 4">DSM 101465</strain>
    </source>
</reference>
<evidence type="ECO:0000256" key="1">
    <source>
        <dbReference type="SAM" id="MobiDB-lite"/>
    </source>
</evidence>
<dbReference type="Gene3D" id="3.90.1150.200">
    <property type="match status" value="1"/>
</dbReference>
<feature type="domain" description="YdhG-like" evidence="2">
    <location>
        <begin position="92"/>
        <end position="184"/>
    </location>
</feature>
<evidence type="ECO:0000313" key="4">
    <source>
        <dbReference type="Proteomes" id="UP000588017"/>
    </source>
</evidence>
<dbReference type="Pfam" id="PF08818">
    <property type="entry name" value="DUF1801"/>
    <property type="match status" value="1"/>
</dbReference>
<dbReference type="InterPro" id="IPR014922">
    <property type="entry name" value="YdhG-like"/>
</dbReference>
<sequence>MAPGLQEREGFFAPAASMPPPQFGRIHVAHGTRDRRTSATGERMTKPSTDKAKQEVARPGGVVLLAGGNPQIPKGHGDAPVQAYISAMPGWKQALGRRLDTLVTESVPGITKAVKWNSPFYGIEGQGWFLSFRCFTKYVKVTFFRGAALAPLPPGPSKHENVRYLDIREGELDEEQFVDWVLQASRLPGAHI</sequence>
<dbReference type="Proteomes" id="UP000588017">
    <property type="component" value="Unassembled WGS sequence"/>
</dbReference>
<proteinExistence type="predicted"/>
<keyword evidence="4" id="KW-1185">Reference proteome</keyword>
<evidence type="ECO:0000259" key="2">
    <source>
        <dbReference type="Pfam" id="PF08818"/>
    </source>
</evidence>
<feature type="compositionally biased region" description="Basic and acidic residues" evidence="1">
    <location>
        <begin position="31"/>
        <end position="52"/>
    </location>
</feature>
<protein>
    <recommendedName>
        <fullName evidence="2">YdhG-like domain-containing protein</fullName>
    </recommendedName>
</protein>
<dbReference type="AlphaFoldDB" id="A0A841KED0"/>
<gene>
    <name evidence="3" type="ORF">HNQ73_002956</name>
</gene>
<organism evidence="3 4">
    <name type="scientific">Chelatococcus composti</name>
    <dbReference type="NCBI Taxonomy" id="1743235"/>
    <lineage>
        <taxon>Bacteria</taxon>
        <taxon>Pseudomonadati</taxon>
        <taxon>Pseudomonadota</taxon>
        <taxon>Alphaproteobacteria</taxon>
        <taxon>Hyphomicrobiales</taxon>
        <taxon>Chelatococcaceae</taxon>
        <taxon>Chelatococcus</taxon>
    </lineage>
</organism>
<accession>A0A841KED0</accession>